<dbReference type="Gene3D" id="1.20.120.80">
    <property type="entry name" value="Cytochrome c oxidase, subunit III, four-helix bundle"/>
    <property type="match status" value="1"/>
</dbReference>
<evidence type="ECO:0000256" key="6">
    <source>
        <dbReference type="ARBA" id="ARBA00023136"/>
    </source>
</evidence>
<dbReference type="InterPro" id="IPR013833">
    <property type="entry name" value="Cyt_c_oxidase_su3_a-hlx"/>
</dbReference>
<dbReference type="EMBL" id="JACOMF010000051">
    <property type="protein sequence ID" value="MBC4018353.1"/>
    <property type="molecule type" value="Genomic_DNA"/>
</dbReference>
<evidence type="ECO:0000256" key="8">
    <source>
        <dbReference type="SAM" id="Phobius"/>
    </source>
</evidence>
<feature type="domain" description="Heme-copper oxidase subunit III family profile" evidence="9">
    <location>
        <begin position="25"/>
        <end position="198"/>
    </location>
</feature>
<evidence type="ECO:0000313" key="11">
    <source>
        <dbReference type="Proteomes" id="UP000600101"/>
    </source>
</evidence>
<accession>A0A9X0R3V8</accession>
<dbReference type="Proteomes" id="UP000600101">
    <property type="component" value="Unassembled WGS sequence"/>
</dbReference>
<evidence type="ECO:0000256" key="7">
    <source>
        <dbReference type="RuleBase" id="RU003376"/>
    </source>
</evidence>
<gene>
    <name evidence="10" type="ORF">H7965_24000</name>
</gene>
<organism evidence="10 11">
    <name type="scientific">Siccirubricoccus deserti</name>
    <dbReference type="NCBI Taxonomy" id="2013562"/>
    <lineage>
        <taxon>Bacteria</taxon>
        <taxon>Pseudomonadati</taxon>
        <taxon>Pseudomonadota</taxon>
        <taxon>Alphaproteobacteria</taxon>
        <taxon>Acetobacterales</taxon>
        <taxon>Roseomonadaceae</taxon>
        <taxon>Siccirubricoccus</taxon>
    </lineage>
</organism>
<dbReference type="PANTHER" id="PTHR11403:SF2">
    <property type="entry name" value="CYTOCHROME BO(3) UBIQUINOL OXIDASE SUBUNIT 3"/>
    <property type="match status" value="1"/>
</dbReference>
<name>A0A9X0R3V8_9PROT</name>
<sequence>MRQRVVADLSGLPISGERHSSPSWWGTLAFMLIEGTGFALAIGIYLYLAALAPAWPPVMPPDLAAGTGVTLVLLASLLPNALLSRWTDAQDLRRVRLGLLVMLGFGLVPLLLRILEFGALNLRWDDGAHGSIIWFLLGLHTAHLLSDLVETAVLAALMFTRHADNPRRFGDVRDEVVYWYFVVATWLPIYGCIYWAPRL</sequence>
<feature type="transmembrane region" description="Helical" evidence="8">
    <location>
        <begin position="177"/>
        <end position="196"/>
    </location>
</feature>
<keyword evidence="5 8" id="KW-1133">Transmembrane helix</keyword>
<dbReference type="GO" id="GO:0004129">
    <property type="term" value="F:cytochrome-c oxidase activity"/>
    <property type="evidence" value="ECO:0007669"/>
    <property type="project" value="InterPro"/>
</dbReference>
<dbReference type="GO" id="GO:0005886">
    <property type="term" value="C:plasma membrane"/>
    <property type="evidence" value="ECO:0007669"/>
    <property type="project" value="UniProtKB-SubCell"/>
</dbReference>
<feature type="transmembrane region" description="Helical" evidence="8">
    <location>
        <begin position="95"/>
        <end position="112"/>
    </location>
</feature>
<comment type="similarity">
    <text evidence="2 7">Belongs to the cytochrome c oxidase subunit 3 family.</text>
</comment>
<dbReference type="InterPro" id="IPR000298">
    <property type="entry name" value="Cyt_c_oxidase-like_su3"/>
</dbReference>
<comment type="subcellular location">
    <subcellularLocation>
        <location evidence="1 7">Cell membrane</location>
        <topology evidence="1 7">Multi-pass membrane protein</topology>
    </subcellularLocation>
</comment>
<evidence type="ECO:0000259" key="9">
    <source>
        <dbReference type="PROSITE" id="PS50253"/>
    </source>
</evidence>
<dbReference type="InterPro" id="IPR035973">
    <property type="entry name" value="Cyt_c_oxidase_su3-like_sf"/>
</dbReference>
<evidence type="ECO:0000256" key="3">
    <source>
        <dbReference type="ARBA" id="ARBA00022475"/>
    </source>
</evidence>
<keyword evidence="4 7" id="KW-0812">Transmembrane</keyword>
<dbReference type="Pfam" id="PF00510">
    <property type="entry name" value="COX3"/>
    <property type="match status" value="1"/>
</dbReference>
<protein>
    <submittedName>
        <fullName evidence="10">Cytochrome c oxidase subunit 3</fullName>
    </submittedName>
</protein>
<evidence type="ECO:0000256" key="5">
    <source>
        <dbReference type="ARBA" id="ARBA00022989"/>
    </source>
</evidence>
<dbReference type="PROSITE" id="PS50253">
    <property type="entry name" value="COX3"/>
    <property type="match status" value="1"/>
</dbReference>
<comment type="caution">
    <text evidence="10">The sequence shown here is derived from an EMBL/GenBank/DDBJ whole genome shotgun (WGS) entry which is preliminary data.</text>
</comment>
<dbReference type="AlphaFoldDB" id="A0A9X0R3V8"/>
<reference evidence="10" key="1">
    <citation type="submission" date="2020-08" db="EMBL/GenBank/DDBJ databases">
        <authorList>
            <person name="Hu Y."/>
            <person name="Nguyen S.V."/>
            <person name="Li F."/>
            <person name="Fanning S."/>
        </authorList>
    </citation>
    <scope>NUCLEOTIDE SEQUENCE</scope>
    <source>
        <strain evidence="10">SYSU D8009</strain>
    </source>
</reference>
<dbReference type="SUPFAM" id="SSF81452">
    <property type="entry name" value="Cytochrome c oxidase subunit III-like"/>
    <property type="match status" value="1"/>
</dbReference>
<feature type="transmembrane region" description="Helical" evidence="8">
    <location>
        <begin position="28"/>
        <end position="51"/>
    </location>
</feature>
<evidence type="ECO:0000256" key="4">
    <source>
        <dbReference type="ARBA" id="ARBA00022692"/>
    </source>
</evidence>
<proteinExistence type="inferred from homology"/>
<dbReference type="GO" id="GO:0019646">
    <property type="term" value="P:aerobic electron transport chain"/>
    <property type="evidence" value="ECO:0007669"/>
    <property type="project" value="InterPro"/>
</dbReference>
<evidence type="ECO:0000313" key="10">
    <source>
        <dbReference type="EMBL" id="MBC4018353.1"/>
    </source>
</evidence>
<dbReference type="RefSeq" id="WP_186773105.1">
    <property type="nucleotide sequence ID" value="NZ_JACOMF010000051.1"/>
</dbReference>
<feature type="transmembrane region" description="Helical" evidence="8">
    <location>
        <begin position="63"/>
        <end position="83"/>
    </location>
</feature>
<evidence type="ECO:0000256" key="1">
    <source>
        <dbReference type="ARBA" id="ARBA00004651"/>
    </source>
</evidence>
<feature type="transmembrane region" description="Helical" evidence="8">
    <location>
        <begin position="132"/>
        <end position="157"/>
    </location>
</feature>
<keyword evidence="3" id="KW-1003">Cell membrane</keyword>
<keyword evidence="11" id="KW-1185">Reference proteome</keyword>
<dbReference type="PANTHER" id="PTHR11403">
    <property type="entry name" value="CYTOCHROME C OXIDASE SUBUNIT III"/>
    <property type="match status" value="1"/>
</dbReference>
<evidence type="ECO:0000256" key="2">
    <source>
        <dbReference type="ARBA" id="ARBA00010581"/>
    </source>
</evidence>
<keyword evidence="6 8" id="KW-0472">Membrane</keyword>
<dbReference type="InterPro" id="IPR024791">
    <property type="entry name" value="Cyt_c/ubiquinol_Oxase_su3"/>
</dbReference>